<dbReference type="GeneTree" id="ENSGT00950000183058"/>
<evidence type="ECO:0000256" key="3">
    <source>
        <dbReference type="ARBA" id="ARBA00022427"/>
    </source>
</evidence>
<dbReference type="SMART" id="SM00409">
    <property type="entry name" value="IG"/>
    <property type="match status" value="1"/>
</dbReference>
<dbReference type="InterPro" id="IPR003599">
    <property type="entry name" value="Ig_sub"/>
</dbReference>
<evidence type="ECO:0000313" key="16">
    <source>
        <dbReference type="Proteomes" id="UP000694557"/>
    </source>
</evidence>
<feature type="compositionally biased region" description="Basic and acidic residues" evidence="11">
    <location>
        <begin position="566"/>
        <end position="576"/>
    </location>
</feature>
<feature type="compositionally biased region" description="Polar residues" evidence="11">
    <location>
        <begin position="708"/>
        <end position="722"/>
    </location>
</feature>
<keyword evidence="4 12" id="KW-0812">Transmembrane</keyword>
<organism evidence="15 16">
    <name type="scientific">Oncorhynchus kisutch</name>
    <name type="common">Coho salmon</name>
    <name type="synonym">Salmo kisutch</name>
    <dbReference type="NCBI Taxonomy" id="8019"/>
    <lineage>
        <taxon>Eukaryota</taxon>
        <taxon>Metazoa</taxon>
        <taxon>Chordata</taxon>
        <taxon>Craniata</taxon>
        <taxon>Vertebrata</taxon>
        <taxon>Euteleostomi</taxon>
        <taxon>Actinopterygii</taxon>
        <taxon>Neopterygii</taxon>
        <taxon>Teleostei</taxon>
        <taxon>Protacanthopterygii</taxon>
        <taxon>Salmoniformes</taxon>
        <taxon>Salmonidae</taxon>
        <taxon>Salmoninae</taxon>
        <taxon>Oncorhynchus</taxon>
    </lineage>
</organism>
<feature type="compositionally biased region" description="Basic and acidic residues" evidence="11">
    <location>
        <begin position="660"/>
        <end position="674"/>
    </location>
</feature>
<feature type="compositionally biased region" description="Basic residues" evidence="11">
    <location>
        <begin position="413"/>
        <end position="422"/>
    </location>
</feature>
<feature type="compositionally biased region" description="Basic and acidic residues" evidence="11">
    <location>
        <begin position="617"/>
        <end position="629"/>
    </location>
</feature>
<proteinExistence type="inferred from homology"/>
<dbReference type="Proteomes" id="UP000694557">
    <property type="component" value="Unassembled WGS sequence"/>
</dbReference>
<evidence type="ECO:0000259" key="13">
    <source>
        <dbReference type="PROSITE" id="PS50835"/>
    </source>
</evidence>
<dbReference type="InterPro" id="IPR013783">
    <property type="entry name" value="Ig-like_fold"/>
</dbReference>
<evidence type="ECO:0000256" key="6">
    <source>
        <dbReference type="ARBA" id="ARBA00022989"/>
    </source>
</evidence>
<evidence type="ECO:0000256" key="5">
    <source>
        <dbReference type="ARBA" id="ARBA00022949"/>
    </source>
</evidence>
<evidence type="ECO:0000313" key="14">
    <source>
        <dbReference type="Ensembl" id="ENSOKIP00005090232.1"/>
    </source>
</evidence>
<name>A0A8C7N9F9_ONCKI</name>
<evidence type="ECO:0000256" key="4">
    <source>
        <dbReference type="ARBA" id="ARBA00022692"/>
    </source>
</evidence>
<dbReference type="PANTHER" id="PTHR15923">
    <property type="entry name" value="TRANSMEMBRANE AND IMMUNOGLOBULIN DOMAIN-CONTAINING PROTEIN"/>
    <property type="match status" value="1"/>
</dbReference>
<dbReference type="GO" id="GO:0031016">
    <property type="term" value="P:pancreas development"/>
    <property type="evidence" value="ECO:0007669"/>
    <property type="project" value="TreeGrafter"/>
</dbReference>
<accession>A0A8C7N9F9</accession>
<keyword evidence="16" id="KW-1185">Reference proteome</keyword>
<sequence length="744" mass="84124">MRRKRRGEHVHRTSLNANALIWKMCLLLRWWIPVLFLTDLPSSSAIQVSSREDRKYATLFQSVVLPCQYSSMSTQTPVVQWWYKSYCRDRTRDAFSFPEGLGVRGSSSHLDCSDSSRTVRVVASVTGSSITLAEHYKGRDITIINKADLRIGELQWGDSGVYLCKVIISDDLEGRNEAPVELLVLGKTGTGVSDDLLPDFDVKIMPEWAFVGSVALGIILFILLFGVCWCQCCPHSCCCYVSCWCCPETCCCPRHLYEAGKGLRSRASSPQIAVYPPYYVPGVPAMVPIAPPSLVDTTMMSAPPSVSEHSAAGVRPVYRLQSTLDQSSLDQDSLKVLQHVEKQLALFHPAKAQSHDSCSISELSSLHEVDAGGFRQSYRQIQKKALPAIPDHDRDLEDIPDLHHPSSSSQPRRSTRYQHRRNRSIEEDHHHDNNSRWNPRSEHLQRKAFLLGGKSGSLDELEEFSQCYRQRGPREELTVRDIRDNDQEYERLELREREGDRDRDRDREYCPPSYRDKTTKRGYRDNRDRDDRVETWRERDRQEDCHGDRQGNRQRSPPPSPKKRRGTWDNELEQRPPKPPAPPPPPRQSPRGRDYDDELLSTLLERKTRRGGASDSGGDRGRGGGRGEEDTPSDTPSKGSKGSKKSSGSGGERHHSRCPSNREVELVLDSRGEDSLPPYCQTALERFRAAERPSPSPRPSTHSSRPSNGGSTHSHADTLQQESGEERDKPRKVSTLLSRDSLIV</sequence>
<evidence type="ECO:0000256" key="1">
    <source>
        <dbReference type="ARBA" id="ARBA00004435"/>
    </source>
</evidence>
<dbReference type="GO" id="GO:0012505">
    <property type="term" value="C:endomembrane system"/>
    <property type="evidence" value="ECO:0007669"/>
    <property type="project" value="UniProtKB-SubCell"/>
</dbReference>
<comment type="similarity">
    <text evidence="2">Belongs to the immunoglobulin superfamily. LISCH7 family.</text>
</comment>
<dbReference type="Gene3D" id="2.60.40.10">
    <property type="entry name" value="Immunoglobulins"/>
    <property type="match status" value="1"/>
</dbReference>
<dbReference type="RefSeq" id="XP_031669293.1">
    <property type="nucleotide sequence ID" value="XM_031813433.1"/>
</dbReference>
<reference evidence="15" key="1">
    <citation type="submission" date="2025-05" db="UniProtKB">
        <authorList>
            <consortium name="Ensembl"/>
        </authorList>
    </citation>
    <scope>IDENTIFICATION</scope>
</reference>
<dbReference type="GO" id="GO:0016020">
    <property type="term" value="C:membrane"/>
    <property type="evidence" value="ECO:0007669"/>
    <property type="project" value="TreeGrafter"/>
</dbReference>
<evidence type="ECO:0000256" key="11">
    <source>
        <dbReference type="SAM" id="MobiDB-lite"/>
    </source>
</evidence>
<feature type="compositionally biased region" description="Basic and acidic residues" evidence="11">
    <location>
        <begin position="423"/>
        <end position="441"/>
    </location>
</feature>
<evidence type="ECO:0000256" key="10">
    <source>
        <dbReference type="ARBA" id="ARBA00046288"/>
    </source>
</evidence>
<dbReference type="GeneID" id="109878061"/>
<keyword evidence="9" id="KW-0393">Immunoglobulin domain</keyword>
<dbReference type="InterPro" id="IPR007110">
    <property type="entry name" value="Ig-like_dom"/>
</dbReference>
<evidence type="ECO:0000313" key="15">
    <source>
        <dbReference type="Ensembl" id="ENSOKIP00005111928.1"/>
    </source>
</evidence>
<gene>
    <name evidence="15" type="primary">LOC109878061</name>
    <name evidence="14" type="synonym">LOC109878068</name>
</gene>
<keyword evidence="8" id="KW-1015">Disulfide bond</keyword>
<dbReference type="SUPFAM" id="SSF48726">
    <property type="entry name" value="Immunoglobulin"/>
    <property type="match status" value="1"/>
</dbReference>
<dbReference type="InterPro" id="IPR051874">
    <property type="entry name" value="Ig-like_domain-LISCH7"/>
</dbReference>
<feature type="transmembrane region" description="Helical" evidence="12">
    <location>
        <begin position="208"/>
        <end position="227"/>
    </location>
</feature>
<feature type="region of interest" description="Disordered" evidence="11">
    <location>
        <begin position="390"/>
        <end position="441"/>
    </location>
</feature>
<dbReference type="Ensembl" id="ENSOKIT00005119825.1">
    <property type="protein sequence ID" value="ENSOKIP00005111928.1"/>
    <property type="gene ID" value="ENSOKIG00005048740.1"/>
</dbReference>
<protein>
    <submittedName>
        <fullName evidence="15">Immunoglobulin-like domain-containing receptor 2</fullName>
    </submittedName>
</protein>
<dbReference type="KEGG" id="oki:109878061"/>
<evidence type="ECO:0000256" key="7">
    <source>
        <dbReference type="ARBA" id="ARBA00023136"/>
    </source>
</evidence>
<keyword evidence="3" id="KW-0796">Tight junction</keyword>
<feature type="domain" description="Ig-like" evidence="13">
    <location>
        <begin position="41"/>
        <end position="181"/>
    </location>
</feature>
<evidence type="ECO:0000256" key="12">
    <source>
        <dbReference type="SAM" id="Phobius"/>
    </source>
</evidence>
<feature type="region of interest" description="Disordered" evidence="11">
    <location>
        <begin position="493"/>
        <end position="744"/>
    </location>
</feature>
<feature type="compositionally biased region" description="Basic and acidic residues" evidence="11">
    <location>
        <begin position="493"/>
        <end position="551"/>
    </location>
</feature>
<evidence type="ECO:0000256" key="9">
    <source>
        <dbReference type="ARBA" id="ARBA00023319"/>
    </source>
</evidence>
<dbReference type="InterPro" id="IPR036179">
    <property type="entry name" value="Ig-like_dom_sf"/>
</dbReference>
<keyword evidence="5" id="KW-0965">Cell junction</keyword>
<dbReference type="GO" id="GO:0005923">
    <property type="term" value="C:bicellular tight junction"/>
    <property type="evidence" value="ECO:0007669"/>
    <property type="project" value="UniProtKB-SubCell"/>
</dbReference>
<keyword evidence="7 12" id="KW-0472">Membrane</keyword>
<dbReference type="Pfam" id="PF05624">
    <property type="entry name" value="LSR"/>
    <property type="match status" value="1"/>
</dbReference>
<evidence type="ECO:0000256" key="8">
    <source>
        <dbReference type="ARBA" id="ARBA00023157"/>
    </source>
</evidence>
<comment type="subcellular location">
    <subcellularLocation>
        <location evidence="1">Cell junction</location>
        <location evidence="1">Tight junction</location>
    </subcellularLocation>
    <subcellularLocation>
        <location evidence="10">Endomembrane system</location>
        <topology evidence="10">Single-pass type I membrane protein</topology>
    </subcellularLocation>
</comment>
<keyword evidence="6 12" id="KW-1133">Transmembrane helix</keyword>
<feature type="compositionally biased region" description="Basic and acidic residues" evidence="11">
    <location>
        <begin position="390"/>
        <end position="404"/>
    </location>
</feature>
<dbReference type="AlphaFoldDB" id="A0A8C7N9F9"/>
<dbReference type="PROSITE" id="PS50835">
    <property type="entry name" value="IG_LIKE"/>
    <property type="match status" value="1"/>
</dbReference>
<feature type="compositionally biased region" description="Pro residues" evidence="11">
    <location>
        <begin position="577"/>
        <end position="588"/>
    </location>
</feature>
<dbReference type="PANTHER" id="PTHR15923:SF7">
    <property type="entry name" value="IMMUNOGLOBULIN-LIKE DOMAIN-CONTAINING RECEPTOR 2 ISOFORM X1"/>
    <property type="match status" value="1"/>
</dbReference>
<dbReference type="Ensembl" id="ENSOKIT00005096433.1">
    <property type="protein sequence ID" value="ENSOKIP00005090232.1"/>
    <property type="gene ID" value="ENSOKIG00005039305.1"/>
</dbReference>
<evidence type="ECO:0000256" key="2">
    <source>
        <dbReference type="ARBA" id="ARBA00009491"/>
    </source>
</evidence>
<dbReference type="InterPro" id="IPR008664">
    <property type="entry name" value="LISCH7"/>
</dbReference>